<proteinExistence type="predicted"/>
<keyword evidence="2" id="KW-1185">Reference proteome</keyword>
<sequence>MGNWARGRLRSVALSFLAARPGCRSNACTQHPILSSLSVAPIVLLDPTSRIPYEGLPFHTRWYSQRFEKPPDT</sequence>
<reference evidence="2" key="1">
    <citation type="journal article" date="2013" name="New Phytol.">
        <title>Comparative genomic and transcriptomic analyses reveal the hemibiotrophic stage shift of Colletotrichum fungi.</title>
        <authorList>
            <person name="Gan P."/>
            <person name="Ikeda K."/>
            <person name="Irieda H."/>
            <person name="Narusaka M."/>
            <person name="O'Connell R.J."/>
            <person name="Narusaka Y."/>
            <person name="Takano Y."/>
            <person name="Kubo Y."/>
            <person name="Shirasu K."/>
        </authorList>
    </citation>
    <scope>NUCLEOTIDE SEQUENCE [LARGE SCALE GENOMIC DNA]</scope>
    <source>
        <strain evidence="2">104-T / ATCC 96160 / CBS 514.97 / LARS 414 / MAFF 240422</strain>
    </source>
</reference>
<protein>
    <submittedName>
        <fullName evidence="1">Uncharacterized protein</fullName>
    </submittedName>
</protein>
<name>A0A484FMZ8_COLOR</name>
<dbReference type="Proteomes" id="UP000014480">
    <property type="component" value="Unassembled WGS sequence"/>
</dbReference>
<evidence type="ECO:0000313" key="2">
    <source>
        <dbReference type="Proteomes" id="UP000014480"/>
    </source>
</evidence>
<comment type="caution">
    <text evidence="1">The sequence shown here is derived from an EMBL/GenBank/DDBJ whole genome shotgun (WGS) entry which is preliminary data.</text>
</comment>
<gene>
    <name evidence="1" type="ORF">Cob_v007766</name>
</gene>
<dbReference type="EMBL" id="AMCV02000020">
    <property type="protein sequence ID" value="TDZ19268.1"/>
    <property type="molecule type" value="Genomic_DNA"/>
</dbReference>
<dbReference type="AlphaFoldDB" id="A0A484FMZ8"/>
<organism evidence="1 2">
    <name type="scientific">Colletotrichum orbiculare (strain 104-T / ATCC 96160 / CBS 514.97 / LARS 414 / MAFF 240422)</name>
    <name type="common">Cucumber anthracnose fungus</name>
    <name type="synonym">Colletotrichum lagenarium</name>
    <dbReference type="NCBI Taxonomy" id="1213857"/>
    <lineage>
        <taxon>Eukaryota</taxon>
        <taxon>Fungi</taxon>
        <taxon>Dikarya</taxon>
        <taxon>Ascomycota</taxon>
        <taxon>Pezizomycotina</taxon>
        <taxon>Sordariomycetes</taxon>
        <taxon>Hypocreomycetidae</taxon>
        <taxon>Glomerellales</taxon>
        <taxon>Glomerellaceae</taxon>
        <taxon>Colletotrichum</taxon>
        <taxon>Colletotrichum orbiculare species complex</taxon>
    </lineage>
</organism>
<accession>A0A484FMZ8</accession>
<evidence type="ECO:0000313" key="1">
    <source>
        <dbReference type="EMBL" id="TDZ19268.1"/>
    </source>
</evidence>
<reference evidence="2" key="2">
    <citation type="journal article" date="2019" name="Mol. Plant Microbe Interact.">
        <title>Genome sequence resources for four phytopathogenic fungi from the Colletotrichum orbiculare species complex.</title>
        <authorList>
            <person name="Gan P."/>
            <person name="Tsushima A."/>
            <person name="Narusaka M."/>
            <person name="Narusaka Y."/>
            <person name="Takano Y."/>
            <person name="Kubo Y."/>
            <person name="Shirasu K."/>
        </authorList>
    </citation>
    <scope>GENOME REANNOTATION</scope>
    <source>
        <strain evidence="2">104-T / ATCC 96160 / CBS 514.97 / LARS 414 / MAFF 240422</strain>
    </source>
</reference>